<evidence type="ECO:0000256" key="2">
    <source>
        <dbReference type="ARBA" id="ARBA00022980"/>
    </source>
</evidence>
<dbReference type="GO" id="GO:1990904">
    <property type="term" value="C:ribonucleoprotein complex"/>
    <property type="evidence" value="ECO:0007669"/>
    <property type="project" value="UniProtKB-KW"/>
</dbReference>
<dbReference type="SUPFAM" id="SSF143800">
    <property type="entry name" value="L28p-like"/>
    <property type="match status" value="1"/>
</dbReference>
<dbReference type="PATRIC" id="fig|186479.3.peg.8157"/>
<name>A0A0P9FIB2_9CHLR</name>
<dbReference type="HAMAP" id="MF_00373">
    <property type="entry name" value="Ribosomal_bL28"/>
    <property type="match status" value="1"/>
</dbReference>
<dbReference type="InterPro" id="IPR026569">
    <property type="entry name" value="Ribosomal_bL28"/>
</dbReference>
<evidence type="ECO:0000313" key="7">
    <source>
        <dbReference type="Proteomes" id="UP000050509"/>
    </source>
</evidence>
<dbReference type="EMBL" id="LJCR01000413">
    <property type="protein sequence ID" value="KPV52844.1"/>
    <property type="molecule type" value="Genomic_DNA"/>
</dbReference>
<dbReference type="NCBIfam" id="TIGR00009">
    <property type="entry name" value="L28"/>
    <property type="match status" value="1"/>
</dbReference>
<dbReference type="InterPro" id="IPR050096">
    <property type="entry name" value="Bacterial_rp_bL28"/>
</dbReference>
<dbReference type="InterPro" id="IPR037147">
    <property type="entry name" value="Ribosomal_bL28_sf"/>
</dbReference>
<evidence type="ECO:0000256" key="3">
    <source>
        <dbReference type="ARBA" id="ARBA00023274"/>
    </source>
</evidence>
<reference evidence="6 7" key="1">
    <citation type="submission" date="2015-09" db="EMBL/GenBank/DDBJ databases">
        <title>Draft genome sequence of Kouleothrix aurantiaca JCM 19913.</title>
        <authorList>
            <person name="Hemp J."/>
        </authorList>
    </citation>
    <scope>NUCLEOTIDE SEQUENCE [LARGE SCALE GENOMIC DNA]</scope>
    <source>
        <strain evidence="6 7">COM-B</strain>
    </source>
</reference>
<dbReference type="PANTHER" id="PTHR39080">
    <property type="entry name" value="50S RIBOSOMAL PROTEIN L28"/>
    <property type="match status" value="1"/>
</dbReference>
<dbReference type="Proteomes" id="UP000050509">
    <property type="component" value="Unassembled WGS sequence"/>
</dbReference>
<comment type="caution">
    <text evidence="6">The sequence shown here is derived from an EMBL/GenBank/DDBJ whole genome shotgun (WGS) entry which is preliminary data.</text>
</comment>
<dbReference type="AlphaFoldDB" id="A0A0P9FIB2"/>
<keyword evidence="7" id="KW-1185">Reference proteome</keyword>
<dbReference type="GO" id="GO:0003735">
    <property type="term" value="F:structural constituent of ribosome"/>
    <property type="evidence" value="ECO:0007669"/>
    <property type="project" value="InterPro"/>
</dbReference>
<keyword evidence="2 5" id="KW-0689">Ribosomal protein</keyword>
<dbReference type="Pfam" id="PF00830">
    <property type="entry name" value="Ribosomal_L28"/>
    <property type="match status" value="1"/>
</dbReference>
<protein>
    <recommendedName>
        <fullName evidence="4 5">Large ribosomal subunit protein bL28</fullName>
    </recommendedName>
</protein>
<dbReference type="GO" id="GO:0006412">
    <property type="term" value="P:translation"/>
    <property type="evidence" value="ECO:0007669"/>
    <property type="project" value="UniProtKB-UniRule"/>
</dbReference>
<gene>
    <name evidence="5" type="primary">rpmB</name>
    <name evidence="6" type="ORF">SE17_13045</name>
</gene>
<evidence type="ECO:0000256" key="1">
    <source>
        <dbReference type="ARBA" id="ARBA00008760"/>
    </source>
</evidence>
<comment type="similarity">
    <text evidence="1 5">Belongs to the bacterial ribosomal protein bL28 family.</text>
</comment>
<keyword evidence="3 5" id="KW-0687">Ribonucleoprotein</keyword>
<accession>A0A0P9FIB2</accession>
<sequence length="61" mass="6885">MATCQLCGKKPTFGNNVSFSKRHTRRMWRPNIQKTTLTLDGGVSVQVKLCTQCLRTVSKTK</sequence>
<evidence type="ECO:0000256" key="4">
    <source>
        <dbReference type="ARBA" id="ARBA00035174"/>
    </source>
</evidence>
<dbReference type="InterPro" id="IPR034704">
    <property type="entry name" value="Ribosomal_bL28/bL31-like_sf"/>
</dbReference>
<evidence type="ECO:0000313" key="6">
    <source>
        <dbReference type="EMBL" id="KPV52844.1"/>
    </source>
</evidence>
<organism evidence="6 7">
    <name type="scientific">Kouleothrix aurantiaca</name>
    <dbReference type="NCBI Taxonomy" id="186479"/>
    <lineage>
        <taxon>Bacteria</taxon>
        <taxon>Bacillati</taxon>
        <taxon>Chloroflexota</taxon>
        <taxon>Chloroflexia</taxon>
        <taxon>Chloroflexales</taxon>
        <taxon>Roseiflexineae</taxon>
        <taxon>Roseiflexaceae</taxon>
        <taxon>Kouleothrix</taxon>
    </lineage>
</organism>
<dbReference type="GO" id="GO:0005840">
    <property type="term" value="C:ribosome"/>
    <property type="evidence" value="ECO:0007669"/>
    <property type="project" value="UniProtKB-KW"/>
</dbReference>
<proteinExistence type="inferred from homology"/>
<dbReference type="PANTHER" id="PTHR39080:SF1">
    <property type="entry name" value="LARGE RIBOSOMAL SUBUNIT PROTEIN BL28A"/>
    <property type="match status" value="1"/>
</dbReference>
<dbReference type="InterPro" id="IPR001383">
    <property type="entry name" value="Ribosomal_bL28_bact-type"/>
</dbReference>
<evidence type="ECO:0000256" key="5">
    <source>
        <dbReference type="HAMAP-Rule" id="MF_00373"/>
    </source>
</evidence>
<dbReference type="Gene3D" id="2.30.170.40">
    <property type="entry name" value="Ribosomal protein L28/L24"/>
    <property type="match status" value="1"/>
</dbReference>